<dbReference type="InterPro" id="IPR000980">
    <property type="entry name" value="SH2"/>
</dbReference>
<dbReference type="SMART" id="SM00252">
    <property type="entry name" value="SH2"/>
    <property type="match status" value="1"/>
</dbReference>
<evidence type="ECO:0000313" key="6">
    <source>
        <dbReference type="Proteomes" id="UP001205998"/>
    </source>
</evidence>
<evidence type="ECO:0000313" key="5">
    <source>
        <dbReference type="EMBL" id="KAI5607701.1"/>
    </source>
</evidence>
<feature type="compositionally biased region" description="Pro residues" evidence="3">
    <location>
        <begin position="499"/>
        <end position="511"/>
    </location>
</feature>
<comment type="caution">
    <text evidence="5">The sequence shown here is derived from an EMBL/GenBank/DDBJ whole genome shotgun (WGS) entry which is preliminary data.</text>
</comment>
<keyword evidence="1 2" id="KW-0727">SH2 domain</keyword>
<dbReference type="PRINTS" id="PR00401">
    <property type="entry name" value="SH2DOMAIN"/>
</dbReference>
<dbReference type="Gene3D" id="3.30.505.10">
    <property type="entry name" value="SH2 domain"/>
    <property type="match status" value="1"/>
</dbReference>
<evidence type="ECO:0000256" key="1">
    <source>
        <dbReference type="ARBA" id="ARBA00022999"/>
    </source>
</evidence>
<organism evidence="5 6">
    <name type="scientific">Silurus asotus</name>
    <name type="common">Amur catfish</name>
    <name type="synonym">Parasilurus asotus</name>
    <dbReference type="NCBI Taxonomy" id="30991"/>
    <lineage>
        <taxon>Eukaryota</taxon>
        <taxon>Metazoa</taxon>
        <taxon>Chordata</taxon>
        <taxon>Craniata</taxon>
        <taxon>Vertebrata</taxon>
        <taxon>Euteleostomi</taxon>
        <taxon>Actinopterygii</taxon>
        <taxon>Neopterygii</taxon>
        <taxon>Teleostei</taxon>
        <taxon>Ostariophysi</taxon>
        <taxon>Siluriformes</taxon>
        <taxon>Siluridae</taxon>
        <taxon>Silurus</taxon>
    </lineage>
</organism>
<protein>
    <recommendedName>
        <fullName evidence="4">SH2 domain-containing protein</fullName>
    </recommendedName>
</protein>
<feature type="non-terminal residue" evidence="5">
    <location>
        <position position="1"/>
    </location>
</feature>
<keyword evidence="6" id="KW-1185">Reference proteome</keyword>
<proteinExistence type="predicted"/>
<gene>
    <name evidence="5" type="ORF">C0J50_9803</name>
</gene>
<feature type="non-terminal residue" evidence="5">
    <location>
        <position position="511"/>
    </location>
</feature>
<evidence type="ECO:0000256" key="3">
    <source>
        <dbReference type="SAM" id="MobiDB-lite"/>
    </source>
</evidence>
<feature type="compositionally biased region" description="Basic and acidic residues" evidence="3">
    <location>
        <begin position="222"/>
        <end position="236"/>
    </location>
</feature>
<dbReference type="FunFam" id="3.30.505.10:FF:000103">
    <property type="entry name" value="Si:ch73-109i22.2"/>
    <property type="match status" value="1"/>
</dbReference>
<feature type="domain" description="SH2" evidence="4">
    <location>
        <begin position="114"/>
        <end position="210"/>
    </location>
</feature>
<feature type="region of interest" description="Disordered" evidence="3">
    <location>
        <begin position="1"/>
        <end position="70"/>
    </location>
</feature>
<feature type="compositionally biased region" description="Basic and acidic residues" evidence="3">
    <location>
        <begin position="1"/>
        <end position="11"/>
    </location>
</feature>
<dbReference type="Pfam" id="PF00017">
    <property type="entry name" value="SH2"/>
    <property type="match status" value="1"/>
</dbReference>
<feature type="compositionally biased region" description="Basic residues" evidence="3">
    <location>
        <begin position="36"/>
        <end position="45"/>
    </location>
</feature>
<feature type="region of interest" description="Disordered" evidence="3">
    <location>
        <begin position="278"/>
        <end position="330"/>
    </location>
</feature>
<dbReference type="Proteomes" id="UP001205998">
    <property type="component" value="Unassembled WGS sequence"/>
</dbReference>
<evidence type="ECO:0000256" key="2">
    <source>
        <dbReference type="PROSITE-ProRule" id="PRU00191"/>
    </source>
</evidence>
<dbReference type="PANTHER" id="PTHR14388:SF23">
    <property type="entry name" value="SI:CH73-109I22.2"/>
    <property type="match status" value="1"/>
</dbReference>
<feature type="region of interest" description="Disordered" evidence="3">
    <location>
        <begin position="483"/>
        <end position="511"/>
    </location>
</feature>
<dbReference type="EMBL" id="MU589826">
    <property type="protein sequence ID" value="KAI5607701.1"/>
    <property type="molecule type" value="Genomic_DNA"/>
</dbReference>
<feature type="compositionally biased region" description="Low complexity" evidence="3">
    <location>
        <begin position="428"/>
        <end position="446"/>
    </location>
</feature>
<feature type="region of interest" description="Disordered" evidence="3">
    <location>
        <begin position="222"/>
        <end position="253"/>
    </location>
</feature>
<evidence type="ECO:0000259" key="4">
    <source>
        <dbReference type="PROSITE" id="PS50001"/>
    </source>
</evidence>
<dbReference type="InterPro" id="IPR036860">
    <property type="entry name" value="SH2_dom_sf"/>
</dbReference>
<feature type="compositionally biased region" description="Polar residues" evidence="3">
    <location>
        <begin position="278"/>
        <end position="290"/>
    </location>
</feature>
<dbReference type="PANTHER" id="PTHR14388">
    <property type="entry name" value="T CELL-SPECIFIC ADAPTER PROTEIN TSAD"/>
    <property type="match status" value="1"/>
</dbReference>
<dbReference type="AlphaFoldDB" id="A0AAD5A0W4"/>
<reference evidence="5" key="1">
    <citation type="submission" date="2018-07" db="EMBL/GenBank/DDBJ databases">
        <title>Comparative genomics of catfishes provides insights into carnivory and benthic adaptation.</title>
        <authorList>
            <person name="Zhang Y."/>
            <person name="Wang D."/>
            <person name="Peng Z."/>
            <person name="Zheng S."/>
            <person name="Shao F."/>
            <person name="Tao W."/>
        </authorList>
    </citation>
    <scope>NUCLEOTIDE SEQUENCE</scope>
    <source>
        <strain evidence="5">Chongqing</strain>
    </source>
</reference>
<name>A0AAD5A0W4_SILAS</name>
<dbReference type="SUPFAM" id="SSF55550">
    <property type="entry name" value="SH2 domain"/>
    <property type="match status" value="1"/>
</dbReference>
<accession>A0AAD5A0W4</accession>
<feature type="compositionally biased region" description="Polar residues" evidence="3">
    <location>
        <begin position="54"/>
        <end position="64"/>
    </location>
</feature>
<dbReference type="PROSITE" id="PS50001">
    <property type="entry name" value="SH2"/>
    <property type="match status" value="1"/>
</dbReference>
<dbReference type="GO" id="GO:0005737">
    <property type="term" value="C:cytoplasm"/>
    <property type="evidence" value="ECO:0007669"/>
    <property type="project" value="TreeGrafter"/>
</dbReference>
<feature type="region of interest" description="Disordered" evidence="3">
    <location>
        <begin position="423"/>
        <end position="453"/>
    </location>
</feature>
<sequence length="511" mass="56628">DEEFRKREERIGSLPFPQPRPQALTVTETPSNIRKPPIKPRRSIKNRPIAQPGSEASHSQTNQMENEERKRIAPSQVLNPAGPLDAQTPSLQAHNLLWFQRTQLPRLQKPVPSWLHGFITRREAEQLLQEKQEGCFLLRLSESKVGFVLSYRGVDKCRHFIIEEEFDASGIKGQYVIAGESSKHSSLEELINYYTHNPVGPFNETLTVPCVQPNGVCEEKSKLDVRNKEESGKERATTPPCSGENPSKASTGPEVLAAPETVQYAVVRKTLRKANSISEKRTFSSFQNETPDPVFSSKDTCAEGDVTHPGDAPYARVNKPQRPAQTSSTHDSAVCGAAAETEMLLNDAAVAEQKYCELEPVHTYEEALHTPSREDQIEFYAVGRQRGNTRSSAGVAVNHVYSEVNIKGNRDDPMSASPPLHTGTTFISTPSSTRPRLPLRSAPRAAQPEASAQKTVTEFLISPQNSAVRNPFTFPSEQAMAGSSEFSIYEQIPERPNKSRPPLPPLPGPKR</sequence>